<evidence type="ECO:0000259" key="7">
    <source>
        <dbReference type="PROSITE" id="PS51093"/>
    </source>
</evidence>
<dbReference type="InterPro" id="IPR050890">
    <property type="entry name" value="PTS_EIIA_component"/>
</dbReference>
<keyword evidence="2" id="KW-0813">Transport</keyword>
<dbReference type="PANTHER" id="PTHR45008">
    <property type="entry name" value="PTS SYSTEM GLUCOSE-SPECIFIC EIIA COMPONENT"/>
    <property type="match status" value="1"/>
</dbReference>
<evidence type="ECO:0000256" key="2">
    <source>
        <dbReference type="ARBA" id="ARBA00022448"/>
    </source>
</evidence>
<comment type="subcellular location">
    <subcellularLocation>
        <location evidence="1">Cytoplasm</location>
    </subcellularLocation>
</comment>
<evidence type="ECO:0000256" key="5">
    <source>
        <dbReference type="ARBA" id="ARBA00022683"/>
    </source>
</evidence>
<dbReference type="Proteomes" id="UP000260721">
    <property type="component" value="Unassembled WGS sequence"/>
</dbReference>
<dbReference type="RefSeq" id="WP_117446521.1">
    <property type="nucleotide sequence ID" value="NZ_CALCIP010000040.1"/>
</dbReference>
<dbReference type="AlphaFoldDB" id="A0A3E3E413"/>
<dbReference type="FunFam" id="2.70.70.10:FF:000001">
    <property type="entry name" value="PTS system glucose-specific IIA component"/>
    <property type="match status" value="1"/>
</dbReference>
<dbReference type="GO" id="GO:0016301">
    <property type="term" value="F:kinase activity"/>
    <property type="evidence" value="ECO:0007669"/>
    <property type="project" value="UniProtKB-KW"/>
</dbReference>
<keyword evidence="4" id="KW-0808">Transferase</keyword>
<dbReference type="EMBL" id="QUSK01000016">
    <property type="protein sequence ID" value="RGD76076.1"/>
    <property type="molecule type" value="Genomic_DNA"/>
</dbReference>
<dbReference type="GO" id="GO:0009401">
    <property type="term" value="P:phosphoenolpyruvate-dependent sugar phosphotransferase system"/>
    <property type="evidence" value="ECO:0007669"/>
    <property type="project" value="UniProtKB-KW"/>
</dbReference>
<proteinExistence type="predicted"/>
<dbReference type="PROSITE" id="PS51093">
    <property type="entry name" value="PTS_EIIA_TYPE_1"/>
    <property type="match status" value="1"/>
</dbReference>
<dbReference type="PROSITE" id="PS00371">
    <property type="entry name" value="PTS_EIIA_TYPE_1_HIS"/>
    <property type="match status" value="1"/>
</dbReference>
<feature type="domain" description="PTS EIIA type-1" evidence="7">
    <location>
        <begin position="21"/>
        <end position="125"/>
    </location>
</feature>
<evidence type="ECO:0000256" key="6">
    <source>
        <dbReference type="ARBA" id="ARBA00022777"/>
    </source>
</evidence>
<gene>
    <name evidence="8" type="ORF">DXC78_07880</name>
</gene>
<organism evidence="8 9">
    <name type="scientific">Faecalicoccus pleomorphus</name>
    <dbReference type="NCBI Taxonomy" id="1323"/>
    <lineage>
        <taxon>Bacteria</taxon>
        <taxon>Bacillati</taxon>
        <taxon>Bacillota</taxon>
        <taxon>Erysipelotrichia</taxon>
        <taxon>Erysipelotrichales</taxon>
        <taxon>Erysipelotrichaceae</taxon>
        <taxon>Faecalicoccus</taxon>
    </lineage>
</organism>
<dbReference type="NCBIfam" id="TIGR00830">
    <property type="entry name" value="PTBA"/>
    <property type="match status" value="1"/>
</dbReference>
<evidence type="ECO:0000256" key="3">
    <source>
        <dbReference type="ARBA" id="ARBA00022597"/>
    </source>
</evidence>
<dbReference type="InterPro" id="IPR011055">
    <property type="entry name" value="Dup_hybrid_motif"/>
</dbReference>
<dbReference type="Pfam" id="PF00358">
    <property type="entry name" value="PTS_EIIA_1"/>
    <property type="match status" value="1"/>
</dbReference>
<keyword evidence="3 8" id="KW-0762">Sugar transport</keyword>
<comment type="caution">
    <text evidence="8">The sequence shown here is derived from an EMBL/GenBank/DDBJ whole genome shotgun (WGS) entry which is preliminary data.</text>
</comment>
<evidence type="ECO:0000256" key="4">
    <source>
        <dbReference type="ARBA" id="ARBA00022679"/>
    </source>
</evidence>
<dbReference type="InterPro" id="IPR001127">
    <property type="entry name" value="PTS_EIIA_1_perm"/>
</dbReference>
<evidence type="ECO:0000256" key="1">
    <source>
        <dbReference type="ARBA" id="ARBA00004496"/>
    </source>
</evidence>
<protein>
    <submittedName>
        <fullName evidence="8">PTS glucose transporter subunit IIA</fullName>
    </submittedName>
</protein>
<evidence type="ECO:0000313" key="9">
    <source>
        <dbReference type="Proteomes" id="UP000260721"/>
    </source>
</evidence>
<dbReference type="GO" id="GO:0005737">
    <property type="term" value="C:cytoplasm"/>
    <property type="evidence" value="ECO:0007669"/>
    <property type="project" value="UniProtKB-SubCell"/>
</dbReference>
<dbReference type="PANTHER" id="PTHR45008:SF1">
    <property type="entry name" value="PTS SYSTEM GLUCOSE-SPECIFIC EIIA COMPONENT"/>
    <property type="match status" value="1"/>
</dbReference>
<keyword evidence="6" id="KW-0418">Kinase</keyword>
<keyword evidence="5" id="KW-0598">Phosphotransferase system</keyword>
<dbReference type="SUPFAM" id="SSF51261">
    <property type="entry name" value="Duplicated hybrid motif"/>
    <property type="match status" value="1"/>
</dbReference>
<sequence length="147" mass="16202">MSEIVYSPLDGEVISITNVDDEMFAKKMLGDGVAFIPTEKKLYSPIDGVVSMVYETQHAIGIKTKEGKDLLIHIGIETVQLHGKPFKTKVKVGDKVKQGDLLTVVDWNYIKRNGCDPVVPIVIMDSPIVVLKDAGKVKSGDPIFKIY</sequence>
<dbReference type="Gene3D" id="2.70.70.10">
    <property type="entry name" value="Glucose Permease (Domain IIA)"/>
    <property type="match status" value="1"/>
</dbReference>
<evidence type="ECO:0000313" key="8">
    <source>
        <dbReference type="EMBL" id="RGD76076.1"/>
    </source>
</evidence>
<reference evidence="8 9" key="1">
    <citation type="submission" date="2018-08" db="EMBL/GenBank/DDBJ databases">
        <title>A genome reference for cultivated species of the human gut microbiota.</title>
        <authorList>
            <person name="Zou Y."/>
            <person name="Xue W."/>
            <person name="Luo G."/>
        </authorList>
    </citation>
    <scope>NUCLEOTIDE SEQUENCE [LARGE SCALE GENOMIC DNA]</scope>
    <source>
        <strain evidence="8 9">TF08-11</strain>
    </source>
</reference>
<accession>A0A3E3E413</accession>
<name>A0A3E3E413_9FIRM</name>